<proteinExistence type="predicted"/>
<name>A0AB39L2V3_9MICC</name>
<dbReference type="GO" id="GO:0016853">
    <property type="term" value="F:isomerase activity"/>
    <property type="evidence" value="ECO:0007669"/>
    <property type="project" value="UniProtKB-KW"/>
</dbReference>
<keyword evidence="1" id="KW-0413">Isomerase</keyword>
<dbReference type="PANTHER" id="PTHR40267">
    <property type="entry name" value="BLR3294 PROTEIN"/>
    <property type="match status" value="1"/>
</dbReference>
<evidence type="ECO:0000313" key="1">
    <source>
        <dbReference type="EMBL" id="XDP45088.1"/>
    </source>
</evidence>
<dbReference type="KEGG" id="spue:AB5L97_17765"/>
<dbReference type="EMBL" id="CP163302">
    <property type="protein sequence ID" value="XDP45088.1"/>
    <property type="molecule type" value="Genomic_DNA"/>
</dbReference>
<gene>
    <name evidence="1" type="ORF">AB5L97_17765</name>
</gene>
<dbReference type="Gene3D" id="3.40.50.12500">
    <property type="match status" value="1"/>
</dbReference>
<accession>A0AB39L2V3</accession>
<dbReference type="InterPro" id="IPR053714">
    <property type="entry name" value="Iso_Racemase_Enz_sf"/>
</dbReference>
<sequence>MSTVAILYPGHSAEDEFKQLETLIPDARFPVIHTWEGSTDHDVDALLKLGSPELLTPPAAEARSLGADSAIWACTSGSFVYGWEGCHEQAEWIRSASGAPSSSTSLAFAAAVHELGATRVSIAATYPADVASHFVKFLEHDGITVTALSTYGVPSGEDAGLLGPEWVLDTARAADITGAECLLVPDTALHTLAVLPELEDALGIPVLTANQVTAWQGLKLAGHPTTSDGLGALFRGR</sequence>
<reference evidence="1" key="1">
    <citation type="submission" date="2024-07" db="EMBL/GenBank/DDBJ databases">
        <authorList>
            <person name="fu j."/>
        </authorList>
    </citation>
    <scope>NUCLEOTIDE SEQUENCE</scope>
    <source>
        <strain evidence="1">P10A9</strain>
    </source>
</reference>
<dbReference type="Pfam" id="PF17645">
    <property type="entry name" value="Amdase"/>
    <property type="match status" value="1"/>
</dbReference>
<protein>
    <submittedName>
        <fullName evidence="1">Maleate cis-trans isomerase</fullName>
    </submittedName>
</protein>
<organism evidence="1">
    <name type="scientific">Sinomonas puerhi</name>
    <dbReference type="NCBI Taxonomy" id="3238584"/>
    <lineage>
        <taxon>Bacteria</taxon>
        <taxon>Bacillati</taxon>
        <taxon>Actinomycetota</taxon>
        <taxon>Actinomycetes</taxon>
        <taxon>Micrococcales</taxon>
        <taxon>Micrococcaceae</taxon>
        <taxon>Sinomonas</taxon>
    </lineage>
</organism>
<dbReference type="PANTHER" id="PTHR40267:SF1">
    <property type="entry name" value="BLR3294 PROTEIN"/>
    <property type="match status" value="1"/>
</dbReference>
<dbReference type="AlphaFoldDB" id="A0AB39L2V3"/>
<dbReference type="RefSeq" id="WP_369045670.1">
    <property type="nucleotide sequence ID" value="NZ_CP163302.1"/>
</dbReference>
<dbReference type="InterPro" id="IPR026286">
    <property type="entry name" value="MaiA/AMDase"/>
</dbReference>